<evidence type="ECO:0000256" key="3">
    <source>
        <dbReference type="ARBA" id="ARBA00022801"/>
    </source>
</evidence>
<evidence type="ECO:0000313" key="10">
    <source>
        <dbReference type="Proteomes" id="UP000261520"/>
    </source>
</evidence>
<dbReference type="CDD" id="cd00190">
    <property type="entry name" value="Tryp_SPc"/>
    <property type="match status" value="1"/>
</dbReference>
<dbReference type="SUPFAM" id="SSF50494">
    <property type="entry name" value="Trypsin-like serine proteases"/>
    <property type="match status" value="1"/>
</dbReference>
<evidence type="ECO:0000256" key="1">
    <source>
        <dbReference type="ARBA" id="ARBA00022670"/>
    </source>
</evidence>
<name>A0A3B4B8E2_9GOBI</name>
<reference evidence="9" key="1">
    <citation type="submission" date="2025-08" db="UniProtKB">
        <authorList>
            <consortium name="Ensembl"/>
        </authorList>
    </citation>
    <scope>IDENTIFICATION</scope>
</reference>
<dbReference type="InterPro" id="IPR001254">
    <property type="entry name" value="Trypsin_dom"/>
</dbReference>
<dbReference type="PROSITE" id="PS00134">
    <property type="entry name" value="TRYPSIN_HIS"/>
    <property type="match status" value="1"/>
</dbReference>
<keyword evidence="10" id="KW-1185">Reference proteome</keyword>
<dbReference type="SMART" id="SM00020">
    <property type="entry name" value="Tryp_SPc"/>
    <property type="match status" value="1"/>
</dbReference>
<sequence length="400" mass="43074">KRFNDDLQILPATFLVRSVPVCGQAPLNTRIVGGQESSPGSWPWIVSIRPGERGKDHVCGGSLINEQWVLTAAHCLDAIADGDLVYVYLGRHNYNDPNPNQVERKVITMKRHPQYDDVFNEYDMALLKLDSPVPFSQYIYPVCLASGGSSVHAGVSAWVAGWGYTQEGNFTFPNTLREVSIPIIGDNQCKCAIPFFLPPDTLCAGLQEGGKDTCQGDSGGPLVVKEGTRWVQVGVVSIGQGCGRAKSPGVYSEVSLYEEWVKNETTSGNTPGFVSVKATGEDPDKSFTCTTPAPATTTVAATNTTTQTTTPPLPNVTYTTTTTTTPPPPLPNITYTTTTTTYPPPPPNITYTTTNTTPFTTFTTESTTDDDKSIFGNGENIMLSQVLYFCGLALSLFALG</sequence>
<dbReference type="AlphaFoldDB" id="A0A3B4B8E2"/>
<dbReference type="Pfam" id="PF00089">
    <property type="entry name" value="Trypsin"/>
    <property type="match status" value="1"/>
</dbReference>
<feature type="region of interest" description="Disordered" evidence="7">
    <location>
        <begin position="305"/>
        <end position="331"/>
    </location>
</feature>
<feature type="compositionally biased region" description="Low complexity" evidence="7">
    <location>
        <begin position="305"/>
        <end position="324"/>
    </location>
</feature>
<dbReference type="PROSITE" id="PS00135">
    <property type="entry name" value="TRYPSIN_SER"/>
    <property type="match status" value="1"/>
</dbReference>
<keyword evidence="1 6" id="KW-0645">Protease</keyword>
<dbReference type="PANTHER" id="PTHR24252:SF11">
    <property type="entry name" value="ATRIAL NATRIURETIC PEPTIDE-CONVERTING ENZYME ISOFORM X1"/>
    <property type="match status" value="1"/>
</dbReference>
<dbReference type="STRING" id="409849.ENSPMGP00000024811"/>
<proteinExistence type="predicted"/>
<evidence type="ECO:0000256" key="2">
    <source>
        <dbReference type="ARBA" id="ARBA00022729"/>
    </source>
</evidence>
<dbReference type="InterPro" id="IPR009003">
    <property type="entry name" value="Peptidase_S1_PA"/>
</dbReference>
<dbReference type="Ensembl" id="ENSPMGT00000026437.1">
    <property type="protein sequence ID" value="ENSPMGP00000024811.1"/>
    <property type="gene ID" value="ENSPMGG00000020062.1"/>
</dbReference>
<dbReference type="InterPro" id="IPR001314">
    <property type="entry name" value="Peptidase_S1A"/>
</dbReference>
<dbReference type="Gene3D" id="2.40.10.10">
    <property type="entry name" value="Trypsin-like serine proteases"/>
    <property type="match status" value="1"/>
</dbReference>
<accession>A0A3B4B8E2</accession>
<dbReference type="FunFam" id="2.40.10.10:FF:000024">
    <property type="entry name" value="Serine protease 53"/>
    <property type="match status" value="1"/>
</dbReference>
<dbReference type="InterPro" id="IPR033116">
    <property type="entry name" value="TRYPSIN_SER"/>
</dbReference>
<protein>
    <recommendedName>
        <fullName evidence="8">Peptidase S1 domain-containing protein</fullName>
    </recommendedName>
</protein>
<evidence type="ECO:0000256" key="6">
    <source>
        <dbReference type="RuleBase" id="RU363034"/>
    </source>
</evidence>
<dbReference type="GO" id="GO:0004252">
    <property type="term" value="F:serine-type endopeptidase activity"/>
    <property type="evidence" value="ECO:0007669"/>
    <property type="project" value="InterPro"/>
</dbReference>
<keyword evidence="5" id="KW-1015">Disulfide bond</keyword>
<evidence type="ECO:0000313" key="9">
    <source>
        <dbReference type="Ensembl" id="ENSPMGP00000024811.1"/>
    </source>
</evidence>
<keyword evidence="3 6" id="KW-0378">Hydrolase</keyword>
<feature type="domain" description="Peptidase S1" evidence="8">
    <location>
        <begin position="31"/>
        <end position="266"/>
    </location>
</feature>
<dbReference type="InterPro" id="IPR018114">
    <property type="entry name" value="TRYPSIN_HIS"/>
</dbReference>
<evidence type="ECO:0000256" key="5">
    <source>
        <dbReference type="ARBA" id="ARBA00023157"/>
    </source>
</evidence>
<dbReference type="PANTHER" id="PTHR24252">
    <property type="entry name" value="ACROSIN-RELATED"/>
    <property type="match status" value="1"/>
</dbReference>
<dbReference type="GO" id="GO:0006508">
    <property type="term" value="P:proteolysis"/>
    <property type="evidence" value="ECO:0007669"/>
    <property type="project" value="UniProtKB-KW"/>
</dbReference>
<dbReference type="Proteomes" id="UP000261520">
    <property type="component" value="Unplaced"/>
</dbReference>
<dbReference type="PROSITE" id="PS50240">
    <property type="entry name" value="TRYPSIN_DOM"/>
    <property type="match status" value="1"/>
</dbReference>
<reference evidence="9" key="2">
    <citation type="submission" date="2025-09" db="UniProtKB">
        <authorList>
            <consortium name="Ensembl"/>
        </authorList>
    </citation>
    <scope>IDENTIFICATION</scope>
</reference>
<evidence type="ECO:0000256" key="7">
    <source>
        <dbReference type="SAM" id="MobiDB-lite"/>
    </source>
</evidence>
<keyword evidence="2" id="KW-0732">Signal</keyword>
<evidence type="ECO:0000256" key="4">
    <source>
        <dbReference type="ARBA" id="ARBA00022825"/>
    </source>
</evidence>
<keyword evidence="4 6" id="KW-0720">Serine protease</keyword>
<organism evidence="9 10">
    <name type="scientific">Periophthalmus magnuspinnatus</name>
    <dbReference type="NCBI Taxonomy" id="409849"/>
    <lineage>
        <taxon>Eukaryota</taxon>
        <taxon>Metazoa</taxon>
        <taxon>Chordata</taxon>
        <taxon>Craniata</taxon>
        <taxon>Vertebrata</taxon>
        <taxon>Euteleostomi</taxon>
        <taxon>Actinopterygii</taxon>
        <taxon>Neopterygii</taxon>
        <taxon>Teleostei</taxon>
        <taxon>Neoteleostei</taxon>
        <taxon>Acanthomorphata</taxon>
        <taxon>Gobiaria</taxon>
        <taxon>Gobiiformes</taxon>
        <taxon>Gobioidei</taxon>
        <taxon>Gobiidae</taxon>
        <taxon>Oxudercinae</taxon>
        <taxon>Periophthalmus</taxon>
    </lineage>
</organism>
<dbReference type="InterPro" id="IPR043504">
    <property type="entry name" value="Peptidase_S1_PA_chymotrypsin"/>
</dbReference>
<evidence type="ECO:0000259" key="8">
    <source>
        <dbReference type="PROSITE" id="PS50240"/>
    </source>
</evidence>
<dbReference type="PRINTS" id="PR00722">
    <property type="entry name" value="CHYMOTRYPSIN"/>
</dbReference>